<feature type="transmembrane region" description="Helical" evidence="16">
    <location>
        <begin position="501"/>
        <end position="520"/>
    </location>
</feature>
<evidence type="ECO:0000256" key="2">
    <source>
        <dbReference type="ARBA" id="ARBA00004154"/>
    </source>
</evidence>
<keyword evidence="11 16" id="KW-1133">Transmembrane helix</keyword>
<dbReference type="FunFam" id="3.50.50.60:FF:000166">
    <property type="entry name" value="Squalene monooxygenase Erg1"/>
    <property type="match status" value="1"/>
</dbReference>
<dbReference type="InterPro" id="IPR040125">
    <property type="entry name" value="Squalene_monox"/>
</dbReference>
<dbReference type="AlphaFoldDB" id="A0AAN6K8T6"/>
<evidence type="ECO:0000256" key="13">
    <source>
        <dbReference type="ARBA" id="ARBA00023136"/>
    </source>
</evidence>
<dbReference type="GO" id="GO:0005789">
    <property type="term" value="C:endoplasmic reticulum membrane"/>
    <property type="evidence" value="ECO:0007669"/>
    <property type="project" value="UniProtKB-SubCell"/>
</dbReference>
<keyword evidence="10" id="KW-0444">Lipid biosynthesis</keyword>
<comment type="similarity">
    <text evidence="4 16">Belongs to the squalene monooxygenase family.</text>
</comment>
<evidence type="ECO:0000313" key="21">
    <source>
        <dbReference type="Proteomes" id="UP001175353"/>
    </source>
</evidence>
<dbReference type="GO" id="GO:0004506">
    <property type="term" value="F:squalene monooxygenase activity"/>
    <property type="evidence" value="ECO:0007669"/>
    <property type="project" value="UniProtKB-UniRule"/>
</dbReference>
<evidence type="ECO:0000256" key="12">
    <source>
        <dbReference type="ARBA" id="ARBA00023002"/>
    </source>
</evidence>
<keyword evidence="10" id="KW-0443">Lipid metabolism</keyword>
<comment type="cofactor">
    <cofactor evidence="1 16">
        <name>FAD</name>
        <dbReference type="ChEBI" id="CHEBI:57692"/>
    </cofactor>
</comment>
<dbReference type="Gene3D" id="3.50.50.60">
    <property type="entry name" value="FAD/NAD(P)-binding domain"/>
    <property type="match status" value="1"/>
</dbReference>
<name>A0AAN6K8T6_9PEZI</name>
<feature type="region of interest" description="Disordered" evidence="17">
    <location>
        <begin position="146"/>
        <end position="167"/>
    </location>
</feature>
<keyword evidence="10" id="KW-0752">Steroid biosynthesis</keyword>
<dbReference type="Pfam" id="PF01266">
    <property type="entry name" value="DAO"/>
    <property type="match status" value="1"/>
</dbReference>
<dbReference type="SUPFAM" id="SSF51905">
    <property type="entry name" value="FAD/NAD(P)-binding domain"/>
    <property type="match status" value="1"/>
</dbReference>
<accession>A0AAN6K8T6</accession>
<evidence type="ECO:0000256" key="11">
    <source>
        <dbReference type="ARBA" id="ARBA00022989"/>
    </source>
</evidence>
<evidence type="ECO:0000256" key="17">
    <source>
        <dbReference type="SAM" id="MobiDB-lite"/>
    </source>
</evidence>
<dbReference type="PANTHER" id="PTHR10835:SF0">
    <property type="entry name" value="SQUALENE MONOOXYGENASE"/>
    <property type="match status" value="1"/>
</dbReference>
<dbReference type="InterPro" id="IPR006076">
    <property type="entry name" value="FAD-dep_OxRdtase"/>
</dbReference>
<dbReference type="Pfam" id="PF08491">
    <property type="entry name" value="SE"/>
    <property type="match status" value="1"/>
</dbReference>
<dbReference type="PRINTS" id="PR00420">
    <property type="entry name" value="RNGMNOXGNASE"/>
</dbReference>
<keyword evidence="7 16" id="KW-0256">Endoplasmic reticulum</keyword>
<protein>
    <recommendedName>
        <fullName evidence="16">Squalene monooxygenase</fullName>
        <ecNumber evidence="16">1.14.14.17</ecNumber>
    </recommendedName>
</protein>
<comment type="caution">
    <text evidence="20">The sequence shown here is derived from an EMBL/GenBank/DDBJ whole genome shotgun (WGS) entry which is preliminary data.</text>
</comment>
<keyword evidence="9" id="KW-0492">Microsome</keyword>
<feature type="transmembrane region" description="Helical" evidence="16">
    <location>
        <begin position="471"/>
        <end position="489"/>
    </location>
</feature>
<keyword evidence="21" id="KW-1185">Reference proteome</keyword>
<dbReference type="GO" id="GO:0006696">
    <property type="term" value="P:ergosterol biosynthetic process"/>
    <property type="evidence" value="ECO:0007669"/>
    <property type="project" value="TreeGrafter"/>
</dbReference>
<feature type="compositionally biased region" description="Basic and acidic residues" evidence="17">
    <location>
        <begin position="149"/>
        <end position="160"/>
    </location>
</feature>
<feature type="domain" description="FAD dependent oxidoreductase" evidence="18">
    <location>
        <begin position="54"/>
        <end position="84"/>
    </location>
</feature>
<dbReference type="PANTHER" id="PTHR10835">
    <property type="entry name" value="SQUALENE MONOOXYGENASE"/>
    <property type="match status" value="1"/>
</dbReference>
<keyword evidence="12 16" id="KW-0560">Oxidoreductase</keyword>
<proteinExistence type="inferred from homology"/>
<evidence type="ECO:0000259" key="19">
    <source>
        <dbReference type="Pfam" id="PF08491"/>
    </source>
</evidence>
<evidence type="ECO:0000256" key="4">
    <source>
        <dbReference type="ARBA" id="ARBA00008802"/>
    </source>
</evidence>
<comment type="function">
    <text evidence="16">Catalyzes the stereospecific oxidation of squalene to (S)-2,3-epoxysqualene, and is considered to be a rate-limiting enzyme in steroid biosynthesis.</text>
</comment>
<dbReference type="InterPro" id="IPR013698">
    <property type="entry name" value="Squalene_epoxidase"/>
</dbReference>
<dbReference type="EC" id="1.14.14.17" evidence="16"/>
<evidence type="ECO:0000313" key="20">
    <source>
        <dbReference type="EMBL" id="KAK0970262.1"/>
    </source>
</evidence>
<evidence type="ECO:0000256" key="5">
    <source>
        <dbReference type="ARBA" id="ARBA00022630"/>
    </source>
</evidence>
<gene>
    <name evidence="20" type="primary">ERG1_3</name>
    <name evidence="20" type="ORF">LTR91_015959</name>
</gene>
<evidence type="ECO:0000256" key="15">
    <source>
        <dbReference type="ARBA" id="ARBA00029435"/>
    </source>
</evidence>
<keyword evidence="5 16" id="KW-0285">Flavoprotein</keyword>
<reference evidence="20" key="1">
    <citation type="submission" date="2023-06" db="EMBL/GenBank/DDBJ databases">
        <title>Black Yeasts Isolated from many extreme environments.</title>
        <authorList>
            <person name="Coleine C."/>
            <person name="Stajich J.E."/>
            <person name="Selbmann L."/>
        </authorList>
    </citation>
    <scope>NUCLEOTIDE SEQUENCE</scope>
    <source>
        <strain evidence="20">CCFEE 5200</strain>
    </source>
</reference>
<evidence type="ECO:0000256" key="16">
    <source>
        <dbReference type="RuleBase" id="RU367121"/>
    </source>
</evidence>
<dbReference type="InterPro" id="IPR036188">
    <property type="entry name" value="FAD/NAD-bd_sf"/>
</dbReference>
<sequence>MFSCKYALTARSYEPDLLETTIANIGCYRRAEVEAVGKLQHKIEEARRLHHEADVVIIGAGILGCAVAVALGNQGRSVILLEKSLKEPDRIVGELLQPGGVAALEKLGLRECLEEIDAVKVYGYDVIYYGEEVRIPYPANAVEGGDEVSVEKSRTDEMRGMKRKRPEGRSFHHGRFIRRLREKAMQNTNVTVVEATATELVRCSYTGKILGVEATVQGQPDSFFGDLTIIADGYASKFRKEFRTDLPIAKSKFWALELIDVPLPMPNHGHVILGDGAPVLLYQIGTHETRALIDIPTNTPTALPAAGGAKSHLRNVVLPSLPAAVRPAFALALDRDRLRSMPNSFLPPTTNRTPGLIILGDALNMRHPLTGGGMTVAFNDAVLLSALLNPTTVPSLADTPLVLAQMRKFHWQRKNLTSVINILAQALYSLFAANDAQLKALQMGCFRYFKLGGNCVDGPVGLLAGIIRKPFVLFYHFFAVALYAIWIYATAGGVSRFPVRVVGSVGVFWKACVVLFPYIYSELQT</sequence>
<dbReference type="EMBL" id="JAUJLE010000188">
    <property type="protein sequence ID" value="KAK0970262.1"/>
    <property type="molecule type" value="Genomic_DNA"/>
</dbReference>
<evidence type="ECO:0000256" key="6">
    <source>
        <dbReference type="ARBA" id="ARBA00022692"/>
    </source>
</evidence>
<feature type="domain" description="Squalene epoxidase" evidence="19">
    <location>
        <begin position="226"/>
        <end position="501"/>
    </location>
</feature>
<evidence type="ECO:0000256" key="9">
    <source>
        <dbReference type="ARBA" id="ARBA00022848"/>
    </source>
</evidence>
<comment type="subcellular location">
    <subcellularLocation>
        <location evidence="3 16">Endoplasmic reticulum membrane</location>
        <topology evidence="3 16">Multi-pass membrane protein</topology>
    </subcellularLocation>
    <subcellularLocation>
        <location evidence="2">Microsome membrane</location>
        <topology evidence="2">Multi-pass membrane protein</topology>
    </subcellularLocation>
</comment>
<comment type="catalytic activity">
    <reaction evidence="16">
        <text>squalene + reduced [NADPH--hemoprotein reductase] + O2 = (S)-2,3-epoxysqualene + oxidized [NADPH--hemoprotein reductase] + H2O + H(+)</text>
        <dbReference type="Rhea" id="RHEA:25282"/>
        <dbReference type="Rhea" id="RHEA-COMP:11964"/>
        <dbReference type="Rhea" id="RHEA-COMP:11965"/>
        <dbReference type="ChEBI" id="CHEBI:15377"/>
        <dbReference type="ChEBI" id="CHEBI:15378"/>
        <dbReference type="ChEBI" id="CHEBI:15379"/>
        <dbReference type="ChEBI" id="CHEBI:15440"/>
        <dbReference type="ChEBI" id="CHEBI:15441"/>
        <dbReference type="ChEBI" id="CHEBI:57618"/>
        <dbReference type="ChEBI" id="CHEBI:58210"/>
        <dbReference type="EC" id="1.14.14.17"/>
    </reaction>
</comment>
<evidence type="ECO:0000256" key="7">
    <source>
        <dbReference type="ARBA" id="ARBA00022824"/>
    </source>
</evidence>
<evidence type="ECO:0000256" key="10">
    <source>
        <dbReference type="ARBA" id="ARBA00022955"/>
    </source>
</evidence>
<evidence type="ECO:0000259" key="18">
    <source>
        <dbReference type="Pfam" id="PF01266"/>
    </source>
</evidence>
<evidence type="ECO:0000256" key="14">
    <source>
        <dbReference type="ARBA" id="ARBA00023221"/>
    </source>
</evidence>
<organism evidence="20 21">
    <name type="scientific">Friedmanniomyces endolithicus</name>
    <dbReference type="NCBI Taxonomy" id="329885"/>
    <lineage>
        <taxon>Eukaryota</taxon>
        <taxon>Fungi</taxon>
        <taxon>Dikarya</taxon>
        <taxon>Ascomycota</taxon>
        <taxon>Pezizomycotina</taxon>
        <taxon>Dothideomycetes</taxon>
        <taxon>Dothideomycetidae</taxon>
        <taxon>Mycosphaerellales</taxon>
        <taxon>Teratosphaeriaceae</taxon>
        <taxon>Friedmanniomyces</taxon>
    </lineage>
</organism>
<evidence type="ECO:0000256" key="8">
    <source>
        <dbReference type="ARBA" id="ARBA00022827"/>
    </source>
</evidence>
<keyword evidence="13 16" id="KW-0472">Membrane</keyword>
<dbReference type="GO" id="GO:0050660">
    <property type="term" value="F:flavin adenine dinucleotide binding"/>
    <property type="evidence" value="ECO:0007669"/>
    <property type="project" value="UniProtKB-UniRule"/>
</dbReference>
<comment type="pathway">
    <text evidence="15">Steroid metabolism; ergosterol biosynthesis.</text>
</comment>
<keyword evidence="14" id="KW-0753">Steroid metabolism</keyword>
<evidence type="ECO:0000256" key="3">
    <source>
        <dbReference type="ARBA" id="ARBA00004477"/>
    </source>
</evidence>
<keyword evidence="6 16" id="KW-0812">Transmembrane</keyword>
<evidence type="ECO:0000256" key="1">
    <source>
        <dbReference type="ARBA" id="ARBA00001974"/>
    </source>
</evidence>
<dbReference type="Proteomes" id="UP001175353">
    <property type="component" value="Unassembled WGS sequence"/>
</dbReference>
<keyword evidence="8 16" id="KW-0274">FAD</keyword>